<dbReference type="Proteomes" id="UP000186098">
    <property type="component" value="Unassembled WGS sequence"/>
</dbReference>
<dbReference type="STRING" id="407234.SAMN05421795_10829"/>
<reference evidence="2" key="1">
    <citation type="submission" date="2017-01" db="EMBL/GenBank/DDBJ databases">
        <authorList>
            <person name="Varghese N."/>
            <person name="Submissions S."/>
        </authorList>
    </citation>
    <scope>NUCLEOTIDE SEQUENCE [LARGE SCALE GENOMIC DNA]</scope>
    <source>
        <strain evidence="2">DSM 18714</strain>
    </source>
</reference>
<evidence type="ECO:0000313" key="2">
    <source>
        <dbReference type="Proteomes" id="UP000186098"/>
    </source>
</evidence>
<accession>A0A1N7MKR3</accession>
<dbReference type="EMBL" id="FTOM01000008">
    <property type="protein sequence ID" value="SIS86693.1"/>
    <property type="molecule type" value="Genomic_DNA"/>
</dbReference>
<dbReference type="Pfam" id="PF10711">
    <property type="entry name" value="DUF2513"/>
    <property type="match status" value="1"/>
</dbReference>
<keyword evidence="2" id="KW-1185">Reference proteome</keyword>
<name>A0A1N7MKR3_9RHOB</name>
<gene>
    <name evidence="1" type="ORF">SAMN05421795_10829</name>
</gene>
<organism evidence="1 2">
    <name type="scientific">Phaeovulum vinaykumarii</name>
    <dbReference type="NCBI Taxonomy" id="407234"/>
    <lineage>
        <taxon>Bacteria</taxon>
        <taxon>Pseudomonadati</taxon>
        <taxon>Pseudomonadota</taxon>
        <taxon>Alphaproteobacteria</taxon>
        <taxon>Rhodobacterales</taxon>
        <taxon>Paracoccaceae</taxon>
        <taxon>Phaeovulum</taxon>
    </lineage>
</organism>
<sequence>MKRDDEYIRELLFKYEADEDWLLFMPGLTKDDDAEWNERGHVHLMIDEGLVAPVGKHGMRLTSAGHDYLDAIRNDGIWEKTKEGAAAVGGATLGMMKDIAVAYLKQAAAEKLGITL</sequence>
<protein>
    <recommendedName>
        <fullName evidence="3">DUF2513 domain-containing protein</fullName>
    </recommendedName>
</protein>
<evidence type="ECO:0000313" key="1">
    <source>
        <dbReference type="EMBL" id="SIS86693.1"/>
    </source>
</evidence>
<dbReference type="AlphaFoldDB" id="A0A1N7MKR3"/>
<dbReference type="OrthoDB" id="6960201at2"/>
<dbReference type="InterPro" id="IPR019650">
    <property type="entry name" value="DUF2513"/>
</dbReference>
<evidence type="ECO:0008006" key="3">
    <source>
        <dbReference type="Google" id="ProtNLM"/>
    </source>
</evidence>
<dbReference type="RefSeq" id="WP_076367034.1">
    <property type="nucleotide sequence ID" value="NZ_FTOM01000008.1"/>
</dbReference>
<proteinExistence type="predicted"/>